<gene>
    <name evidence="1" type="ORF">PSON_ATCC_30995.1.T1620107</name>
</gene>
<dbReference type="AlphaFoldDB" id="A0A8S1REZ2"/>
<dbReference type="EMBL" id="CAJJDN010000162">
    <property type="protein sequence ID" value="CAD8125844.1"/>
    <property type="molecule type" value="Genomic_DNA"/>
</dbReference>
<organism evidence="1 2">
    <name type="scientific">Paramecium sonneborni</name>
    <dbReference type="NCBI Taxonomy" id="65129"/>
    <lineage>
        <taxon>Eukaryota</taxon>
        <taxon>Sar</taxon>
        <taxon>Alveolata</taxon>
        <taxon>Ciliophora</taxon>
        <taxon>Intramacronucleata</taxon>
        <taxon>Oligohymenophorea</taxon>
        <taxon>Peniculida</taxon>
        <taxon>Parameciidae</taxon>
        <taxon>Paramecium</taxon>
    </lineage>
</organism>
<comment type="caution">
    <text evidence="1">The sequence shown here is derived from an EMBL/GenBank/DDBJ whole genome shotgun (WGS) entry which is preliminary data.</text>
</comment>
<accession>A0A8S1REZ2</accession>
<dbReference type="Proteomes" id="UP000692954">
    <property type="component" value="Unassembled WGS sequence"/>
</dbReference>
<name>A0A8S1REZ2_9CILI</name>
<dbReference type="OrthoDB" id="297094at2759"/>
<reference evidence="1" key="1">
    <citation type="submission" date="2021-01" db="EMBL/GenBank/DDBJ databases">
        <authorList>
            <consortium name="Genoscope - CEA"/>
            <person name="William W."/>
        </authorList>
    </citation>
    <scope>NUCLEOTIDE SEQUENCE</scope>
</reference>
<proteinExistence type="predicted"/>
<protein>
    <submittedName>
        <fullName evidence="1">Uncharacterized protein</fullName>
    </submittedName>
</protein>
<evidence type="ECO:0000313" key="2">
    <source>
        <dbReference type="Proteomes" id="UP000692954"/>
    </source>
</evidence>
<sequence>MLDDYQLLLKSQNTSGSFQRLLQDKIGSQEVTLTTICQFSKLPVTIPVRHTPINYIHCVFDLEFWLEYYSQMHNKVDPTGFSCPGCRKYANFKEFGLDYTLYHVLQELELFKKNHPNIRLNTSQLIYKPNNNTYYVEERITMKRHQILGSNAVLGITKKLQGLNQEQIQPQVALIAEEISQTLVKLQSLIYSRIYKKVQSSNKTDVKKTFQDLQTKVALKNTDLKQALFKSMKLISLGRQSLQKDYVFALKRITTNNQVQSILIVYLVQYGIWYEFPLKFKGQPYVQLEQALYIKGEGSLTHNHLYIIGGRKSEKFQQSDQVLQVSFPKSIFQIEQEAKITELPKLPKEGYNFMGTCYRQQLYVFYGQKQITTFDNSQRFEILNAQYVFRNNRWEQMRLKLVERFDGSFFTINHSAFDKLIVFFGGVSREPDGFPNHRGPQQHQGQIFICKDEKFLGNTQQEFKIQFLDEDPYHRNVLASPIFSCPYYGTNQLLLSGESMKFRNTEQRQIYTFDWGNATVKLNDIFSLDPPEQILTPYKRRTQTQDIFSPVQDSEGSVAYGNFFIIHQYEIDSGYYDKNPKIVTQLLKINLTNGLFVVIPYLDSKISKEIADQKLEKLEDKKNQVIL</sequence>
<keyword evidence="2" id="KW-1185">Reference proteome</keyword>
<evidence type="ECO:0000313" key="1">
    <source>
        <dbReference type="EMBL" id="CAD8125844.1"/>
    </source>
</evidence>